<gene>
    <name evidence="2" type="ORF">CTEN210_12847</name>
</gene>
<feature type="transmembrane region" description="Helical" evidence="1">
    <location>
        <begin position="206"/>
        <end position="224"/>
    </location>
</feature>
<name>A0AAD3HAN6_9STRA</name>
<comment type="caution">
    <text evidence="2">The sequence shown here is derived from an EMBL/GenBank/DDBJ whole genome shotgun (WGS) entry which is preliminary data.</text>
</comment>
<accession>A0AAD3HAN6</accession>
<dbReference type="AlphaFoldDB" id="A0AAD3HAN6"/>
<evidence type="ECO:0000313" key="3">
    <source>
        <dbReference type="Proteomes" id="UP001054902"/>
    </source>
</evidence>
<proteinExistence type="predicted"/>
<feature type="transmembrane region" description="Helical" evidence="1">
    <location>
        <begin position="26"/>
        <end position="45"/>
    </location>
</feature>
<keyword evidence="1" id="KW-1133">Transmembrane helix</keyword>
<evidence type="ECO:0000256" key="1">
    <source>
        <dbReference type="SAM" id="Phobius"/>
    </source>
</evidence>
<feature type="transmembrane region" description="Helical" evidence="1">
    <location>
        <begin position="130"/>
        <end position="148"/>
    </location>
</feature>
<evidence type="ECO:0000313" key="2">
    <source>
        <dbReference type="EMBL" id="GFH56371.1"/>
    </source>
</evidence>
<keyword evidence="3" id="KW-1185">Reference proteome</keyword>
<feature type="transmembrane region" description="Helical" evidence="1">
    <location>
        <begin position="103"/>
        <end position="123"/>
    </location>
</feature>
<feature type="transmembrane region" description="Helical" evidence="1">
    <location>
        <begin position="239"/>
        <end position="258"/>
    </location>
</feature>
<sequence length="261" mass="28724">MEAIEEEIEVELLAALVESISLTKVYIAKFVGALMLVRGLVGTLAPDMIAKGLGVQKNLSCTNEKLMREASMTMLCVLILLHMERLRIADTTNSTIGPSVFTDIFLCMGYCLAGVYIALYVPAYFQIMEIIHAMYLIVGLGLPCVFFPKKSIDYFGTKSTDDLSTIIVNSLGIGLSSLGTLWLYASYAIDDKERFDAITQEDAVSALAYGAAVSSLLYFIKIFIQEKDLGDIKGFERNMSSALYKMGLYIVVTLLLLLPNN</sequence>
<organism evidence="2 3">
    <name type="scientific">Chaetoceros tenuissimus</name>
    <dbReference type="NCBI Taxonomy" id="426638"/>
    <lineage>
        <taxon>Eukaryota</taxon>
        <taxon>Sar</taxon>
        <taxon>Stramenopiles</taxon>
        <taxon>Ochrophyta</taxon>
        <taxon>Bacillariophyta</taxon>
        <taxon>Coscinodiscophyceae</taxon>
        <taxon>Chaetocerotophycidae</taxon>
        <taxon>Chaetocerotales</taxon>
        <taxon>Chaetocerotaceae</taxon>
        <taxon>Chaetoceros</taxon>
    </lineage>
</organism>
<feature type="transmembrane region" description="Helical" evidence="1">
    <location>
        <begin position="163"/>
        <end position="185"/>
    </location>
</feature>
<keyword evidence="1" id="KW-0472">Membrane</keyword>
<dbReference type="Proteomes" id="UP001054902">
    <property type="component" value="Unassembled WGS sequence"/>
</dbReference>
<keyword evidence="1" id="KW-0812">Transmembrane</keyword>
<dbReference type="EMBL" id="BLLK01000051">
    <property type="protein sequence ID" value="GFH56371.1"/>
    <property type="molecule type" value="Genomic_DNA"/>
</dbReference>
<protein>
    <submittedName>
        <fullName evidence="2">Uncharacterized protein</fullName>
    </submittedName>
</protein>
<reference evidence="2 3" key="1">
    <citation type="journal article" date="2021" name="Sci. Rep.">
        <title>The genome of the diatom Chaetoceros tenuissimus carries an ancient integrated fragment of an extant virus.</title>
        <authorList>
            <person name="Hongo Y."/>
            <person name="Kimura K."/>
            <person name="Takaki Y."/>
            <person name="Yoshida Y."/>
            <person name="Baba S."/>
            <person name="Kobayashi G."/>
            <person name="Nagasaki K."/>
            <person name="Hano T."/>
            <person name="Tomaru Y."/>
        </authorList>
    </citation>
    <scope>NUCLEOTIDE SEQUENCE [LARGE SCALE GENOMIC DNA]</scope>
    <source>
        <strain evidence="2 3">NIES-3715</strain>
    </source>
</reference>